<dbReference type="AlphaFoldDB" id="A0A2N6T257"/>
<evidence type="ECO:0000313" key="2">
    <source>
        <dbReference type="Proteomes" id="UP000235363"/>
    </source>
</evidence>
<organism evidence="1 2">
    <name type="scientific">Corynebacterium xerosis</name>
    <dbReference type="NCBI Taxonomy" id="1725"/>
    <lineage>
        <taxon>Bacteria</taxon>
        <taxon>Bacillati</taxon>
        <taxon>Actinomycetota</taxon>
        <taxon>Actinomycetes</taxon>
        <taxon>Mycobacteriales</taxon>
        <taxon>Corynebacteriaceae</taxon>
        <taxon>Corynebacterium</taxon>
    </lineage>
</organism>
<dbReference type="RefSeq" id="WP_102211754.1">
    <property type="nucleotide sequence ID" value="NZ_PNHF01000001.1"/>
</dbReference>
<gene>
    <name evidence="1" type="ORF">CJ204_00830</name>
</gene>
<name>A0A2N6T257_9CORY</name>
<proteinExistence type="predicted"/>
<comment type="caution">
    <text evidence="1">The sequence shown here is derived from an EMBL/GenBank/DDBJ whole genome shotgun (WGS) entry which is preliminary data.</text>
</comment>
<accession>A0A2N6T257</accession>
<reference evidence="1 2" key="1">
    <citation type="submission" date="2017-09" db="EMBL/GenBank/DDBJ databases">
        <title>Bacterial strain isolated from the female urinary microbiota.</title>
        <authorList>
            <person name="Thomas-White K."/>
            <person name="Kumar N."/>
            <person name="Forster S."/>
            <person name="Putonti C."/>
            <person name="Lawley T."/>
            <person name="Wolfe A.J."/>
        </authorList>
    </citation>
    <scope>NUCLEOTIDE SEQUENCE [LARGE SCALE GENOMIC DNA]</scope>
    <source>
        <strain evidence="1 2">UMB0908</strain>
    </source>
</reference>
<dbReference type="Proteomes" id="UP000235363">
    <property type="component" value="Unassembled WGS sequence"/>
</dbReference>
<protein>
    <submittedName>
        <fullName evidence="1">Uncharacterized protein</fullName>
    </submittedName>
</protein>
<evidence type="ECO:0000313" key="1">
    <source>
        <dbReference type="EMBL" id="PMC63396.1"/>
    </source>
</evidence>
<sequence length="234" mass="25193">MLTLHDLITDALYETDSCPCVGQITIHTTTEPTILVDIEINGGTTLTAYSDGVGTSYRNDPVEYTATDHTDWTPGTDPTIALSDITQGAIPHGVDESDVSMDLTIPAEMLAQILDIYLDGTPEVVMPWTADPACSGRNATFVRWNSTVRYLAKRSTTGAWINGLWAGVILYDALSLAASLDDELAAIGQPPAFTELCTPRLVTGDDIRAGLINHIEALAARAWTLRHRHTIAAA</sequence>
<dbReference type="EMBL" id="PNHF01000001">
    <property type="protein sequence ID" value="PMC63396.1"/>
    <property type="molecule type" value="Genomic_DNA"/>
</dbReference>